<name>A0A6J1LLM5_DROHY</name>
<reference evidence="4" key="1">
    <citation type="submission" date="2025-08" db="UniProtKB">
        <authorList>
            <consortium name="RefSeq"/>
        </authorList>
    </citation>
    <scope>IDENTIFICATION</scope>
    <source>
        <strain evidence="4">15085-1641.00</strain>
        <tissue evidence="4">Whole body</tissue>
    </source>
</reference>
<evidence type="ECO:0000256" key="2">
    <source>
        <dbReference type="SAM" id="MobiDB-lite"/>
    </source>
</evidence>
<dbReference type="PANTHER" id="PTHR28598:SF1">
    <property type="entry name" value="STAGA COMPLEX 65 SUBUNIT GAMMA"/>
    <property type="match status" value="1"/>
</dbReference>
<dbReference type="Proteomes" id="UP000504633">
    <property type="component" value="Unplaced"/>
</dbReference>
<dbReference type="OrthoDB" id="7845034at2759"/>
<protein>
    <submittedName>
        <fullName evidence="4">Uncharacterized protein LOC111596718</fullName>
    </submittedName>
</protein>
<dbReference type="AlphaFoldDB" id="A0A6J1LLM5"/>
<keyword evidence="1" id="KW-0175">Coiled coil</keyword>
<evidence type="ECO:0000313" key="3">
    <source>
        <dbReference type="Proteomes" id="UP000504633"/>
    </source>
</evidence>
<gene>
    <name evidence="4" type="primary">LOC111596718</name>
</gene>
<feature type="coiled-coil region" evidence="1">
    <location>
        <begin position="244"/>
        <end position="271"/>
    </location>
</feature>
<dbReference type="RefSeq" id="XP_023166808.1">
    <property type="nucleotide sequence ID" value="XM_023311040.2"/>
</dbReference>
<feature type="region of interest" description="Disordered" evidence="2">
    <location>
        <begin position="284"/>
        <end position="304"/>
    </location>
</feature>
<dbReference type="OMA" id="FQKPIWF"/>
<dbReference type="GeneID" id="111596718"/>
<accession>A0A6J1LLM5</accession>
<organism evidence="3 4">
    <name type="scientific">Drosophila hydei</name>
    <name type="common">Fruit fly</name>
    <dbReference type="NCBI Taxonomy" id="7224"/>
    <lineage>
        <taxon>Eukaryota</taxon>
        <taxon>Metazoa</taxon>
        <taxon>Ecdysozoa</taxon>
        <taxon>Arthropoda</taxon>
        <taxon>Hexapoda</taxon>
        <taxon>Insecta</taxon>
        <taxon>Pterygota</taxon>
        <taxon>Neoptera</taxon>
        <taxon>Endopterygota</taxon>
        <taxon>Diptera</taxon>
        <taxon>Brachycera</taxon>
        <taxon>Muscomorpha</taxon>
        <taxon>Ephydroidea</taxon>
        <taxon>Drosophilidae</taxon>
        <taxon>Drosophila</taxon>
    </lineage>
</organism>
<dbReference type="PANTHER" id="PTHR28598">
    <property type="entry name" value="STAGA COMPLEX 65 SUBUNIT GAMMA"/>
    <property type="match status" value="1"/>
</dbReference>
<feature type="compositionally biased region" description="Polar residues" evidence="2">
    <location>
        <begin position="295"/>
        <end position="304"/>
    </location>
</feature>
<evidence type="ECO:0000256" key="1">
    <source>
        <dbReference type="SAM" id="Coils"/>
    </source>
</evidence>
<proteinExistence type="predicted"/>
<keyword evidence="3" id="KW-1185">Reference proteome</keyword>
<dbReference type="GO" id="GO:0003713">
    <property type="term" value="F:transcription coactivator activity"/>
    <property type="evidence" value="ECO:0007669"/>
    <property type="project" value="TreeGrafter"/>
</dbReference>
<dbReference type="GO" id="GO:0000124">
    <property type="term" value="C:SAGA complex"/>
    <property type="evidence" value="ECO:0007669"/>
    <property type="project" value="InterPro"/>
</dbReference>
<dbReference type="InterPro" id="IPR039460">
    <property type="entry name" value="SUPT7L/Spt7"/>
</dbReference>
<dbReference type="KEGG" id="dhe:111596718"/>
<evidence type="ECO:0000313" key="4">
    <source>
        <dbReference type="RefSeq" id="XP_023166808.1"/>
    </source>
</evidence>
<sequence>MQTEHWGAIEEECGTFASDKYVPTTAKKPKLDELRQRGDLLAVDKHDKIELKSSLVTQTIEVMKQTEVLQSLIDTYSNKNGTSNYLLNPCQMIPEVDFPPENAADLVSEQKFQKPIWFIPTVDTAYSRGDPQPYPEISSNTCRHAMRKVMCGLLRLAGFTDCSETAIMLLTDAAEEFMRSFITEYRSFYDIDDKLEKSTMLQLLPLERAYFSMTGTSLTQVHNYYKHKVISRNRVEIGEFTSVLQEYDKLMKESQSSMQKQQQQLQLQQQQNQHDFNGHDFLNILEMQPGDDGGSSATGSNSMGNIVGEMLQELGGSTNSSISLSNVSSGQQQMLNSNALYGLLDGQMSNNSNTMASTTNYQNNFDT</sequence>
<dbReference type="CDD" id="cd06847">
    <property type="entry name" value="HFD_SUPT7L"/>
    <property type="match status" value="1"/>
</dbReference>